<accession>A0AAU9TRH6</accession>
<dbReference type="Proteomes" id="UP001153954">
    <property type="component" value="Unassembled WGS sequence"/>
</dbReference>
<protein>
    <submittedName>
        <fullName evidence="1">Uncharacterized protein</fullName>
    </submittedName>
</protein>
<dbReference type="EMBL" id="CAKOGL010000007">
    <property type="protein sequence ID" value="CAH2088487.1"/>
    <property type="molecule type" value="Genomic_DNA"/>
</dbReference>
<dbReference type="AlphaFoldDB" id="A0AAU9TRH6"/>
<keyword evidence="2" id="KW-1185">Reference proteome</keyword>
<name>A0AAU9TRH6_EUPED</name>
<gene>
    <name evidence="1" type="ORF">EEDITHA_LOCUS4642</name>
</gene>
<evidence type="ECO:0000313" key="1">
    <source>
        <dbReference type="EMBL" id="CAH2088487.1"/>
    </source>
</evidence>
<comment type="caution">
    <text evidence="1">The sequence shown here is derived from an EMBL/GenBank/DDBJ whole genome shotgun (WGS) entry which is preliminary data.</text>
</comment>
<evidence type="ECO:0000313" key="2">
    <source>
        <dbReference type="Proteomes" id="UP001153954"/>
    </source>
</evidence>
<proteinExistence type="predicted"/>
<sequence length="99" mass="11413">MFSLEQLLISVARDPNASLTMLQLVHESFSAILSEKLENRRQLEFHGLKPRVIQSEKRNAAGAWNVHENECEICQSTLYLSRVKGVFRKKYSVCLRHAL</sequence>
<organism evidence="1 2">
    <name type="scientific">Euphydryas editha</name>
    <name type="common">Edith's checkerspot</name>
    <dbReference type="NCBI Taxonomy" id="104508"/>
    <lineage>
        <taxon>Eukaryota</taxon>
        <taxon>Metazoa</taxon>
        <taxon>Ecdysozoa</taxon>
        <taxon>Arthropoda</taxon>
        <taxon>Hexapoda</taxon>
        <taxon>Insecta</taxon>
        <taxon>Pterygota</taxon>
        <taxon>Neoptera</taxon>
        <taxon>Endopterygota</taxon>
        <taxon>Lepidoptera</taxon>
        <taxon>Glossata</taxon>
        <taxon>Ditrysia</taxon>
        <taxon>Papilionoidea</taxon>
        <taxon>Nymphalidae</taxon>
        <taxon>Nymphalinae</taxon>
        <taxon>Euphydryas</taxon>
    </lineage>
</organism>
<reference evidence="1" key="1">
    <citation type="submission" date="2022-03" db="EMBL/GenBank/DDBJ databases">
        <authorList>
            <person name="Tunstrom K."/>
        </authorList>
    </citation>
    <scope>NUCLEOTIDE SEQUENCE</scope>
</reference>